<evidence type="ECO:0000256" key="13">
    <source>
        <dbReference type="PIRSR" id="PIRSR001024-4"/>
    </source>
</evidence>
<keyword evidence="10" id="KW-0326">Glycosidase</keyword>
<evidence type="ECO:0000313" key="18">
    <source>
        <dbReference type="Proteomes" id="UP000187209"/>
    </source>
</evidence>
<dbReference type="InterPro" id="IPR006047">
    <property type="entry name" value="GH13_cat_dom"/>
</dbReference>
<comment type="similarity">
    <text evidence="3">Belongs to the glycosyl hydrolase 13 family.</text>
</comment>
<evidence type="ECO:0000256" key="6">
    <source>
        <dbReference type="ARBA" id="ARBA00022729"/>
    </source>
</evidence>
<feature type="chain" id="PRO_5012300243" description="alpha-amylase" evidence="15">
    <location>
        <begin position="16"/>
        <end position="455"/>
    </location>
</feature>
<feature type="binding site" evidence="14">
    <location>
        <position position="129"/>
    </location>
    <ligand>
        <name>substrate</name>
    </ligand>
</feature>
<feature type="binding site" evidence="14">
    <location>
        <position position="344"/>
    </location>
    <ligand>
        <name>substrate</name>
    </ligand>
</feature>
<gene>
    <name evidence="17" type="ORF">SteCoe_31360</name>
</gene>
<dbReference type="GO" id="GO:0005509">
    <property type="term" value="F:calcium ion binding"/>
    <property type="evidence" value="ECO:0007669"/>
    <property type="project" value="InterPro"/>
</dbReference>
<evidence type="ECO:0000256" key="8">
    <source>
        <dbReference type="ARBA" id="ARBA00022837"/>
    </source>
</evidence>
<feature type="disulfide bond" evidence="13">
    <location>
        <begin position="156"/>
        <end position="169"/>
    </location>
</feature>
<dbReference type="AlphaFoldDB" id="A0A1R2B1J9"/>
<dbReference type="EC" id="3.2.1.1" evidence="4"/>
<sequence length="455" mass="51918">MKGLIVLFLISGVLSHSAQEWQSRTIYQVLTDRYYRNNGDTSGCSNLGNYCGGGFVGLMNKLDYIQNMGFDAIWISPIVTNTPGGYHGYWAKDFYSINSNFGTEQDFINLVNALHSRGMWVMVDVVANHVGPIGEDLSGVGQINPFNQASYYHPYCAINWNNQWSVQNCWLANLPDLNQSVDFVKNGLLTWIKYLVTKYNIDGLRIDTCPEVPMSFWADFSKSAGVYTVCEVFDGSITTNAGYQGSVDGTLNYPLYYLIQDVFKNNYSLYKARDFMAQAKTAFKNLNVEGNFVDNHDNARFLYNFNKLNRFKNAIAWSMTWPGIPILYYGDEQAYAGGNDPNNREILWPNIPNTSSTMYTFVKTVVQYRKNNQIWNYDWVERYAADNFYCFSRGKAMMAFSNTDTNIMYWVTYHPYSVGNVVCNVFYANDCVTVTSQGIPVYLDGGECKLYQLKQ</sequence>
<dbReference type="EMBL" id="MPUH01001070">
    <property type="protein sequence ID" value="OMJ70617.1"/>
    <property type="molecule type" value="Genomic_DNA"/>
</dbReference>
<dbReference type="PANTHER" id="PTHR10357">
    <property type="entry name" value="ALPHA-AMYLASE FAMILY MEMBER"/>
    <property type="match status" value="1"/>
</dbReference>
<keyword evidence="8" id="KW-0106">Calcium</keyword>
<dbReference type="InterPro" id="IPR017853">
    <property type="entry name" value="GH"/>
</dbReference>
<dbReference type="GO" id="GO:0005975">
    <property type="term" value="P:carbohydrate metabolic process"/>
    <property type="evidence" value="ECO:0007669"/>
    <property type="project" value="InterPro"/>
</dbReference>
<dbReference type="GO" id="GO:0004556">
    <property type="term" value="F:alpha-amylase activity"/>
    <property type="evidence" value="ECO:0007669"/>
    <property type="project" value="UniProtKB-EC"/>
</dbReference>
<protein>
    <recommendedName>
        <fullName evidence="4">alpha-amylase</fullName>
        <ecNumber evidence="4">3.2.1.1</ecNumber>
    </recommendedName>
</protein>
<evidence type="ECO:0000259" key="16">
    <source>
        <dbReference type="SMART" id="SM00642"/>
    </source>
</evidence>
<comment type="caution">
    <text evidence="17">The sequence shown here is derived from an EMBL/GenBank/DDBJ whole genome shotgun (WGS) entry which is preliminary data.</text>
</comment>
<accession>A0A1R2B1J9</accession>
<keyword evidence="9" id="KW-0119">Carbohydrate metabolism</keyword>
<feature type="binding site" evidence="14">
    <location>
        <position position="235"/>
    </location>
    <ligand>
        <name>substrate</name>
    </ligand>
</feature>
<evidence type="ECO:0000256" key="3">
    <source>
        <dbReference type="ARBA" id="ARBA00008061"/>
    </source>
</evidence>
<proteinExistence type="inferred from homology"/>
<dbReference type="SMART" id="SM00642">
    <property type="entry name" value="Aamy"/>
    <property type="match status" value="1"/>
</dbReference>
<dbReference type="PIRSF" id="PIRSF001024">
    <property type="entry name" value="Alph-amyl_fung"/>
    <property type="match status" value="1"/>
</dbReference>
<dbReference type="CDD" id="cd11319">
    <property type="entry name" value="AmyAc_euk_AmyA"/>
    <property type="match status" value="1"/>
</dbReference>
<comment type="cofactor">
    <cofactor evidence="2">
        <name>Ca(2+)</name>
        <dbReference type="ChEBI" id="CHEBI:29108"/>
    </cofactor>
</comment>
<evidence type="ECO:0000256" key="4">
    <source>
        <dbReference type="ARBA" id="ARBA00012595"/>
    </source>
</evidence>
<feature type="domain" description="Glycosyl hydrolase family 13 catalytic" evidence="16">
    <location>
        <begin position="28"/>
        <end position="369"/>
    </location>
</feature>
<evidence type="ECO:0000256" key="7">
    <source>
        <dbReference type="ARBA" id="ARBA00022801"/>
    </source>
</evidence>
<dbReference type="Pfam" id="PF00128">
    <property type="entry name" value="Alpha-amylase"/>
    <property type="match status" value="1"/>
</dbReference>
<dbReference type="OrthoDB" id="1740265at2759"/>
<evidence type="ECO:0000256" key="10">
    <source>
        <dbReference type="ARBA" id="ARBA00023295"/>
    </source>
</evidence>
<keyword evidence="5" id="KW-0479">Metal-binding</keyword>
<evidence type="ECO:0000256" key="14">
    <source>
        <dbReference type="PIRSR" id="PIRSR001024-5"/>
    </source>
</evidence>
<evidence type="ECO:0000256" key="11">
    <source>
        <dbReference type="PIRSR" id="PIRSR001024-1"/>
    </source>
</evidence>
<feature type="active site" description="Nucleophile" evidence="11">
    <location>
        <position position="207"/>
    </location>
</feature>
<keyword evidence="7" id="KW-0378">Hydrolase</keyword>
<evidence type="ECO:0000313" key="17">
    <source>
        <dbReference type="EMBL" id="OMJ70617.1"/>
    </source>
</evidence>
<feature type="binding site" evidence="14">
    <location>
        <position position="297"/>
    </location>
    <ligand>
        <name>substrate</name>
    </ligand>
</feature>
<feature type="active site" description="Proton donor" evidence="11">
    <location>
        <position position="231"/>
    </location>
</feature>
<evidence type="ECO:0000256" key="9">
    <source>
        <dbReference type="ARBA" id="ARBA00023277"/>
    </source>
</evidence>
<evidence type="ECO:0000256" key="12">
    <source>
        <dbReference type="PIRSR" id="PIRSR001024-2"/>
    </source>
</evidence>
<feature type="binding site" evidence="14">
    <location>
        <position position="90"/>
    </location>
    <ligand>
        <name>substrate</name>
    </ligand>
</feature>
<name>A0A1R2B1J9_9CILI</name>
<comment type="catalytic activity">
    <reaction evidence="1">
        <text>Endohydrolysis of (1-&gt;4)-alpha-D-glucosidic linkages in polysaccharides containing three or more (1-&gt;4)-alpha-linked D-glucose units.</text>
        <dbReference type="EC" id="3.2.1.1"/>
    </reaction>
</comment>
<evidence type="ECO:0000256" key="2">
    <source>
        <dbReference type="ARBA" id="ARBA00001913"/>
    </source>
</evidence>
<keyword evidence="18" id="KW-1185">Reference proteome</keyword>
<feature type="signal peptide" evidence="15">
    <location>
        <begin position="1"/>
        <end position="15"/>
    </location>
</feature>
<evidence type="ECO:0000256" key="5">
    <source>
        <dbReference type="ARBA" id="ARBA00022723"/>
    </source>
</evidence>
<evidence type="ECO:0000256" key="15">
    <source>
        <dbReference type="SAM" id="SignalP"/>
    </source>
</evidence>
<dbReference type="SUPFAM" id="SSF51445">
    <property type="entry name" value="(Trans)glycosidases"/>
    <property type="match status" value="1"/>
</dbReference>
<dbReference type="Proteomes" id="UP000187209">
    <property type="component" value="Unassembled WGS sequence"/>
</dbReference>
<organism evidence="17 18">
    <name type="scientific">Stentor coeruleus</name>
    <dbReference type="NCBI Taxonomy" id="5963"/>
    <lineage>
        <taxon>Eukaryota</taxon>
        <taxon>Sar</taxon>
        <taxon>Alveolata</taxon>
        <taxon>Ciliophora</taxon>
        <taxon>Postciliodesmatophora</taxon>
        <taxon>Heterotrichea</taxon>
        <taxon>Heterotrichida</taxon>
        <taxon>Stentoridae</taxon>
        <taxon>Stentor</taxon>
    </lineage>
</organism>
<reference evidence="17 18" key="1">
    <citation type="submission" date="2016-11" db="EMBL/GenBank/DDBJ databases">
        <title>The macronuclear genome of Stentor coeruleus: a giant cell with tiny introns.</title>
        <authorList>
            <person name="Slabodnick M."/>
            <person name="Ruby J.G."/>
            <person name="Reiff S.B."/>
            <person name="Swart E.C."/>
            <person name="Gosai S."/>
            <person name="Prabakaran S."/>
            <person name="Witkowska E."/>
            <person name="Larue G.E."/>
            <person name="Fisher S."/>
            <person name="Freeman R.M."/>
            <person name="Gunawardena J."/>
            <person name="Chu W."/>
            <person name="Stover N.A."/>
            <person name="Gregory B.D."/>
            <person name="Nowacki M."/>
            <person name="Derisi J."/>
            <person name="Roy S.W."/>
            <person name="Marshall W.F."/>
            <person name="Sood P."/>
        </authorList>
    </citation>
    <scope>NUCLEOTIDE SEQUENCE [LARGE SCALE GENOMIC DNA]</scope>
    <source>
        <strain evidence="17">WM001</strain>
    </source>
</reference>
<keyword evidence="13" id="KW-1015">Disulfide bond</keyword>
<keyword evidence="6 15" id="KW-0732">Signal</keyword>
<evidence type="ECO:0000256" key="1">
    <source>
        <dbReference type="ARBA" id="ARBA00000548"/>
    </source>
</evidence>
<feature type="binding site" evidence="14">
    <location>
        <position position="205"/>
    </location>
    <ligand>
        <name>substrate</name>
    </ligand>
</feature>
<dbReference type="PANTHER" id="PTHR10357:SF215">
    <property type="entry name" value="ALPHA-AMYLASE 1"/>
    <property type="match status" value="1"/>
</dbReference>
<dbReference type="Gene3D" id="3.20.20.80">
    <property type="entry name" value="Glycosidases"/>
    <property type="match status" value="1"/>
</dbReference>
<feature type="site" description="Transition state stabilizer" evidence="12">
    <location>
        <position position="297"/>
    </location>
</feature>
<dbReference type="InterPro" id="IPR013777">
    <property type="entry name" value="A-amylase-like"/>
</dbReference>